<comment type="function">
    <text evidence="14">Required for disulfide bond formation in some periplasmic proteins. Acts by oxidizing the DsbA protein.</text>
</comment>
<feature type="topological domain" description="Cytoplasmic" evidence="14">
    <location>
        <begin position="63"/>
        <end position="68"/>
    </location>
</feature>
<keyword evidence="4 14" id="KW-1003">Cell membrane</keyword>
<evidence type="ECO:0000313" key="17">
    <source>
        <dbReference type="Proteomes" id="UP000051213"/>
    </source>
</evidence>
<dbReference type="Gene3D" id="1.20.1550.10">
    <property type="entry name" value="DsbB-like"/>
    <property type="match status" value="1"/>
</dbReference>
<dbReference type="SUPFAM" id="SSF158442">
    <property type="entry name" value="DsbB-like"/>
    <property type="match status" value="1"/>
</dbReference>
<dbReference type="AlphaFoldDB" id="A0A0R2U6W4"/>
<comment type="subcellular location">
    <subcellularLocation>
        <location evidence="1">Cell inner membrane</location>
        <topology evidence="1">Multi-pass membrane protein</topology>
    </subcellularLocation>
    <subcellularLocation>
        <location evidence="14">Cell membrane</location>
        <topology evidence="14">Multi-pass membrane protein</topology>
    </subcellularLocation>
</comment>
<feature type="transmembrane region" description="Helical" evidence="15">
    <location>
        <begin position="41"/>
        <end position="60"/>
    </location>
</feature>
<dbReference type="PANTHER" id="PTHR36570:SF3">
    <property type="entry name" value="DISULFIDE BOND FORMATION PROTEIN B"/>
    <property type="match status" value="1"/>
</dbReference>
<reference evidence="16 17" key="1">
    <citation type="submission" date="2015-10" db="EMBL/GenBank/DDBJ databases">
        <title>Metagenome-Assembled Genomes uncover a global brackish microbiome.</title>
        <authorList>
            <person name="Hugerth L.W."/>
            <person name="Larsson J."/>
            <person name="Alneberg J."/>
            <person name="Lindh M.V."/>
            <person name="Legrand C."/>
            <person name="Pinhassi J."/>
            <person name="Andersson A.F."/>
        </authorList>
    </citation>
    <scope>NUCLEOTIDE SEQUENCE [LARGE SCALE GENOMIC DNA]</scope>
    <source>
        <strain evidence="16">BACL26 MAG-121220-bin70</strain>
    </source>
</reference>
<keyword evidence="9 14" id="KW-0560">Oxidoreductase</keyword>
<dbReference type="InterPro" id="IPR050183">
    <property type="entry name" value="DsbB"/>
</dbReference>
<dbReference type="HAMAP" id="MF_00286">
    <property type="entry name" value="DsbB"/>
    <property type="match status" value="1"/>
</dbReference>
<evidence type="ECO:0000256" key="5">
    <source>
        <dbReference type="ARBA" id="ARBA00022519"/>
    </source>
</evidence>
<keyword evidence="11 14" id="KW-1015">Disulfide bond</keyword>
<evidence type="ECO:0000256" key="1">
    <source>
        <dbReference type="ARBA" id="ARBA00004429"/>
    </source>
</evidence>
<comment type="similarity">
    <text evidence="2 14">Belongs to the DsbB family.</text>
</comment>
<keyword evidence="12 14" id="KW-0143">Chaperone</keyword>
<gene>
    <name evidence="14" type="primary">dsbB</name>
    <name evidence="16" type="ORF">ABS24_08925</name>
</gene>
<organism evidence="16 17">
    <name type="scientific">SAR92 bacterium BACL26 MAG-121220-bin70</name>
    <dbReference type="NCBI Taxonomy" id="1655626"/>
    <lineage>
        <taxon>Bacteria</taxon>
        <taxon>Pseudomonadati</taxon>
        <taxon>Pseudomonadota</taxon>
        <taxon>Gammaproteobacteria</taxon>
        <taxon>Cellvibrionales</taxon>
        <taxon>Porticoccaceae</taxon>
        <taxon>SAR92 clade</taxon>
    </lineage>
</organism>
<evidence type="ECO:0000256" key="3">
    <source>
        <dbReference type="ARBA" id="ARBA00022448"/>
    </source>
</evidence>
<name>A0A0R2U6W4_9GAMM</name>
<keyword evidence="8 14" id="KW-1133">Transmembrane helix</keyword>
<evidence type="ECO:0000256" key="13">
    <source>
        <dbReference type="ARBA" id="ARBA00023284"/>
    </source>
</evidence>
<keyword evidence="10 14" id="KW-0472">Membrane</keyword>
<feature type="transmembrane region" description="Helical" evidence="15">
    <location>
        <begin position="143"/>
        <end position="161"/>
    </location>
</feature>
<dbReference type="EMBL" id="LICA01000094">
    <property type="protein sequence ID" value="KRO95311.1"/>
    <property type="molecule type" value="Genomic_DNA"/>
</dbReference>
<keyword evidence="7 14" id="KW-0249">Electron transport</keyword>
<dbReference type="PANTHER" id="PTHR36570">
    <property type="entry name" value="DISULFIDE BOND FORMATION PROTEIN B"/>
    <property type="match status" value="1"/>
</dbReference>
<accession>A0A0R2U6W4</accession>
<evidence type="ECO:0000256" key="2">
    <source>
        <dbReference type="ARBA" id="ARBA00008823"/>
    </source>
</evidence>
<proteinExistence type="inferred from homology"/>
<keyword evidence="3 14" id="KW-0813">Transport</keyword>
<comment type="caution">
    <text evidence="14">Lacks conserved residue(s) required for the propagation of feature annotation.</text>
</comment>
<dbReference type="GO" id="GO:0005886">
    <property type="term" value="C:plasma membrane"/>
    <property type="evidence" value="ECO:0007669"/>
    <property type="project" value="UniProtKB-SubCell"/>
</dbReference>
<evidence type="ECO:0000313" key="16">
    <source>
        <dbReference type="EMBL" id="KRO95311.1"/>
    </source>
</evidence>
<feature type="topological domain" description="Periplasmic" evidence="14">
    <location>
        <begin position="28"/>
        <end position="45"/>
    </location>
</feature>
<dbReference type="Pfam" id="PF02600">
    <property type="entry name" value="DsbB"/>
    <property type="match status" value="1"/>
</dbReference>
<evidence type="ECO:0000256" key="11">
    <source>
        <dbReference type="ARBA" id="ARBA00023157"/>
    </source>
</evidence>
<evidence type="ECO:0000256" key="12">
    <source>
        <dbReference type="ARBA" id="ARBA00023186"/>
    </source>
</evidence>
<dbReference type="InterPro" id="IPR023380">
    <property type="entry name" value="DsbB-like_sf"/>
</dbReference>
<evidence type="ECO:0000256" key="9">
    <source>
        <dbReference type="ARBA" id="ARBA00023002"/>
    </source>
</evidence>
<protein>
    <recommendedName>
        <fullName evidence="14">Disulfide bond formation protein B</fullName>
    </recommendedName>
    <alternativeName>
        <fullName evidence="14">Disulfide oxidoreductase</fullName>
    </alternativeName>
</protein>
<evidence type="ECO:0000256" key="8">
    <source>
        <dbReference type="ARBA" id="ARBA00022989"/>
    </source>
</evidence>
<sequence>MVYPNNRTVNFLVALGCGGALLIAVLYFQQHLGLEPCYLCITQRVFVALVGVIFLLAALHNPRQKGQKIYAALGLVGAVAGGYFSAKQLWLQNLPEENVPTCGPPVDYLFDVFPASEVVAMLIRGDGNCAKIQWELFGISMPGWVLFIFVVLAGIGLWQLLRKD</sequence>
<dbReference type="GO" id="GO:0009055">
    <property type="term" value="F:electron transfer activity"/>
    <property type="evidence" value="ECO:0007669"/>
    <property type="project" value="UniProtKB-UniRule"/>
</dbReference>
<evidence type="ECO:0000256" key="10">
    <source>
        <dbReference type="ARBA" id="ARBA00023136"/>
    </source>
</evidence>
<keyword evidence="13 14" id="KW-0676">Redox-active center</keyword>
<evidence type="ECO:0000256" key="7">
    <source>
        <dbReference type="ARBA" id="ARBA00022982"/>
    </source>
</evidence>
<evidence type="ECO:0000256" key="4">
    <source>
        <dbReference type="ARBA" id="ARBA00022475"/>
    </source>
</evidence>
<evidence type="ECO:0000256" key="14">
    <source>
        <dbReference type="HAMAP-Rule" id="MF_00286"/>
    </source>
</evidence>
<feature type="disulfide bond" description="Redox-active" evidence="14">
    <location>
        <begin position="37"/>
        <end position="40"/>
    </location>
</feature>
<feature type="transmembrane region" description="Helical" evidence="15">
    <location>
        <begin position="69"/>
        <end position="86"/>
    </location>
</feature>
<evidence type="ECO:0000256" key="15">
    <source>
        <dbReference type="SAM" id="Phobius"/>
    </source>
</evidence>
<dbReference type="GO" id="GO:0015035">
    <property type="term" value="F:protein-disulfide reductase activity"/>
    <property type="evidence" value="ECO:0007669"/>
    <property type="project" value="UniProtKB-UniRule"/>
</dbReference>
<evidence type="ECO:0000256" key="6">
    <source>
        <dbReference type="ARBA" id="ARBA00022692"/>
    </source>
</evidence>
<feature type="topological domain" description="Cytoplasmic" evidence="14">
    <location>
        <begin position="1"/>
        <end position="9"/>
    </location>
</feature>
<keyword evidence="6 14" id="KW-0812">Transmembrane</keyword>
<dbReference type="InterPro" id="IPR003752">
    <property type="entry name" value="DiS_bond_form_DsbB/BdbC"/>
</dbReference>
<keyword evidence="5" id="KW-0997">Cell inner membrane</keyword>
<dbReference type="GO" id="GO:0006457">
    <property type="term" value="P:protein folding"/>
    <property type="evidence" value="ECO:0007669"/>
    <property type="project" value="InterPro"/>
</dbReference>
<dbReference type="InterPro" id="IPR022920">
    <property type="entry name" value="Disulphide_bond_form_DsbB"/>
</dbReference>
<comment type="caution">
    <text evidence="16">The sequence shown here is derived from an EMBL/GenBank/DDBJ whole genome shotgun (WGS) entry which is preliminary data.</text>
</comment>
<dbReference type="Proteomes" id="UP000051213">
    <property type="component" value="Unassembled WGS sequence"/>
</dbReference>
<feature type="topological domain" description="Cytoplasmic" evidence="14">
    <location>
        <begin position="163"/>
        <end position="164"/>
    </location>
</feature>
<feature type="transmembrane region" description="Helical" evidence="15">
    <location>
        <begin position="9"/>
        <end position="29"/>
    </location>
</feature>